<name>A0ABW5YV03_9SPHI</name>
<dbReference type="RefSeq" id="WP_380920178.1">
    <property type="nucleotide sequence ID" value="NZ_JBHUPE010000004.1"/>
</dbReference>
<dbReference type="EMBL" id="JBHUPE010000004">
    <property type="protein sequence ID" value="MFD2904299.1"/>
    <property type="molecule type" value="Genomic_DNA"/>
</dbReference>
<accession>A0ABW5YV03</accession>
<comment type="caution">
    <text evidence="1">The sequence shown here is derived from an EMBL/GenBank/DDBJ whole genome shotgun (WGS) entry which is preliminary data.</text>
</comment>
<proteinExistence type="predicted"/>
<protein>
    <submittedName>
        <fullName evidence="1">Uncharacterized protein</fullName>
    </submittedName>
</protein>
<sequence length="60" mass="6941">MNKKSRRPACSDDKDSVDSQEFNNICLWHSVLEEAIDRGYDTGYSKGFESQLLKGWLENK</sequence>
<dbReference type="Proteomes" id="UP001597509">
    <property type="component" value="Unassembled WGS sequence"/>
</dbReference>
<organism evidence="1 2">
    <name type="scientific">Sphingobacterium anhuiense</name>
    <dbReference type="NCBI Taxonomy" id="493780"/>
    <lineage>
        <taxon>Bacteria</taxon>
        <taxon>Pseudomonadati</taxon>
        <taxon>Bacteroidota</taxon>
        <taxon>Sphingobacteriia</taxon>
        <taxon>Sphingobacteriales</taxon>
        <taxon>Sphingobacteriaceae</taxon>
        <taxon>Sphingobacterium</taxon>
    </lineage>
</organism>
<reference evidence="2" key="1">
    <citation type="journal article" date="2019" name="Int. J. Syst. Evol. Microbiol.">
        <title>The Global Catalogue of Microorganisms (GCM) 10K type strain sequencing project: providing services to taxonomists for standard genome sequencing and annotation.</title>
        <authorList>
            <consortium name="The Broad Institute Genomics Platform"/>
            <consortium name="The Broad Institute Genome Sequencing Center for Infectious Disease"/>
            <person name="Wu L."/>
            <person name="Ma J."/>
        </authorList>
    </citation>
    <scope>NUCLEOTIDE SEQUENCE [LARGE SCALE GENOMIC DNA]</scope>
    <source>
        <strain evidence="2">KCTC 22209</strain>
    </source>
</reference>
<keyword evidence="2" id="KW-1185">Reference proteome</keyword>
<gene>
    <name evidence="1" type="ORF">ACFS6I_10215</name>
</gene>
<evidence type="ECO:0000313" key="2">
    <source>
        <dbReference type="Proteomes" id="UP001597509"/>
    </source>
</evidence>
<evidence type="ECO:0000313" key="1">
    <source>
        <dbReference type="EMBL" id="MFD2904299.1"/>
    </source>
</evidence>